<dbReference type="EMBL" id="OU342829">
    <property type="protein sequence ID" value="CAG7580940.1"/>
    <property type="molecule type" value="Genomic_DNA"/>
</dbReference>
<sequence>MVVRRKINCDHCGKIVSSIMGDSDSVKSYLNNKLKDHYKNCKIKVREDRLNKLLK</sequence>
<accession>A0A8D9CDC3</accession>
<proteinExistence type="predicted"/>
<protein>
    <submittedName>
        <fullName evidence="1">Uncharacterized protein</fullName>
    </submittedName>
</protein>
<organism evidence="1">
    <name type="scientific">uncultured marine phage</name>
    <dbReference type="NCBI Taxonomy" id="707152"/>
    <lineage>
        <taxon>Viruses</taxon>
        <taxon>environmental samples</taxon>
    </lineage>
</organism>
<reference evidence="1" key="1">
    <citation type="submission" date="2021-06" db="EMBL/GenBank/DDBJ databases">
        <authorList>
            <person name="Gannon L."/>
            <person name="Redgwell R T."/>
            <person name="Michniewski S."/>
            <person name="Harrison D C."/>
            <person name="Millard A."/>
        </authorList>
    </citation>
    <scope>NUCLEOTIDE SEQUENCE</scope>
</reference>
<evidence type="ECO:0000313" key="1">
    <source>
        <dbReference type="EMBL" id="CAG7580940.1"/>
    </source>
</evidence>
<gene>
    <name evidence="1" type="ORF">SLAVMIC_00608</name>
</gene>
<name>A0A8D9CDC3_9VIRU</name>